<dbReference type="EMBL" id="JAWDIP010000004">
    <property type="protein sequence ID" value="MDY0396471.1"/>
    <property type="molecule type" value="Genomic_DNA"/>
</dbReference>
<dbReference type="Pfam" id="PF09548">
    <property type="entry name" value="Spore_III_AB"/>
    <property type="match status" value="1"/>
</dbReference>
<dbReference type="Proteomes" id="UP001281447">
    <property type="component" value="Unassembled WGS sequence"/>
</dbReference>
<evidence type="ECO:0008006" key="3">
    <source>
        <dbReference type="Google" id="ProtNLM"/>
    </source>
</evidence>
<gene>
    <name evidence="1" type="ORF">RWE15_21820</name>
</gene>
<sequence>MQLEQRGSDLPAVWSSTIEAWTLQANLAKNEKEILLQFGATLGQHDFTQQKKHIQLALHHLEREMHEARDQHLKYAKLAKSLGVLAGLFLIILLF</sequence>
<evidence type="ECO:0000313" key="1">
    <source>
        <dbReference type="EMBL" id="MDY0396471.1"/>
    </source>
</evidence>
<comment type="caution">
    <text evidence="1">The sequence shown here is derived from an EMBL/GenBank/DDBJ whole genome shotgun (WGS) entry which is preliminary data.</text>
</comment>
<proteinExistence type="predicted"/>
<organism evidence="1 2">
    <name type="scientific">Tigheibacillus halophilus</name>
    <dbReference type="NCBI Taxonomy" id="361280"/>
    <lineage>
        <taxon>Bacteria</taxon>
        <taxon>Bacillati</taxon>
        <taxon>Bacillota</taxon>
        <taxon>Bacilli</taxon>
        <taxon>Bacillales</taxon>
        <taxon>Bacillaceae</taxon>
        <taxon>Tigheibacillus</taxon>
    </lineage>
</organism>
<evidence type="ECO:0000313" key="2">
    <source>
        <dbReference type="Proteomes" id="UP001281447"/>
    </source>
</evidence>
<reference evidence="1 2" key="1">
    <citation type="submission" date="2023-10" db="EMBL/GenBank/DDBJ databases">
        <title>Virgibacillus halophilus 5B73C genome.</title>
        <authorList>
            <person name="Miliotis G."/>
            <person name="Sengupta P."/>
            <person name="Hameed A."/>
            <person name="Chuvochina M."/>
            <person name="Mcdonagh F."/>
            <person name="Simpson A.C."/>
            <person name="Singh N.K."/>
            <person name="Rekha P.D."/>
            <person name="Raman K."/>
            <person name="Hugenholtz P."/>
            <person name="Venkateswaran K."/>
        </authorList>
    </citation>
    <scope>NUCLEOTIDE SEQUENCE [LARGE SCALE GENOMIC DNA]</scope>
    <source>
        <strain evidence="1 2">5B73C</strain>
    </source>
</reference>
<accession>A0ABU5CAU5</accession>
<dbReference type="InterPro" id="IPR014198">
    <property type="entry name" value="Spore_III_AB"/>
</dbReference>
<name>A0ABU5CAU5_9BACI</name>
<protein>
    <recommendedName>
        <fullName evidence="3">Stage III sporulation protein AB</fullName>
    </recommendedName>
</protein>
<keyword evidence="2" id="KW-1185">Reference proteome</keyword>